<dbReference type="Pfam" id="PF25967">
    <property type="entry name" value="RND-MFP_C"/>
    <property type="match status" value="1"/>
</dbReference>
<dbReference type="PANTHER" id="PTHR30158:SF10">
    <property type="entry name" value="CATION EFFLUX PUMP"/>
    <property type="match status" value="1"/>
</dbReference>
<reference evidence="10 11" key="1">
    <citation type="journal article" date="2012" name="J. Bacteriol.">
        <title>Complete Genome Sequence of Providencia stuartii Clinical Isolate MRSN 2154.</title>
        <authorList>
            <person name="Clifford R.J."/>
            <person name="Hang J."/>
            <person name="Riley M.C."/>
            <person name="Onmus-Leone F."/>
            <person name="Kuschner R.A."/>
            <person name="Lesho E.P."/>
            <person name="Waterman P.E."/>
        </authorList>
    </citation>
    <scope>NUCLEOTIDE SEQUENCE [LARGE SCALE GENOMIC DNA]</scope>
    <source>
        <strain evidence="10 11">MRSN 2154</strain>
    </source>
</reference>
<reference evidence="11" key="2">
    <citation type="submission" date="2012-04" db="EMBL/GenBank/DDBJ databases">
        <title>Complete genome sequence of Providencia stuartii clinical isolate MRSN 2154.</title>
        <authorList>
            <person name="Clifford R.J."/>
            <person name="Hang J."/>
            <person name="Riley M.C."/>
            <person name="Onmus-Leone F."/>
            <person name="Kuschner R.A."/>
            <person name="Lesho E.P."/>
            <person name="Waterman P.E."/>
        </authorList>
    </citation>
    <scope>NUCLEOTIDE SEQUENCE [LARGE SCALE GENOMIC DNA]</scope>
    <source>
        <strain evidence="11">MRSN 2154</strain>
    </source>
</reference>
<evidence type="ECO:0000256" key="1">
    <source>
        <dbReference type="ARBA" id="ARBA00004519"/>
    </source>
</evidence>
<dbReference type="Gene3D" id="2.40.420.20">
    <property type="match status" value="1"/>
</dbReference>
<name>A0A140NQV8_PROSM</name>
<dbReference type="KEGG" id="psi:S70_12425"/>
<dbReference type="OrthoDB" id="9816569at2"/>
<accession>A0A140NQV8</accession>
<dbReference type="GO" id="GO:0005886">
    <property type="term" value="C:plasma membrane"/>
    <property type="evidence" value="ECO:0007669"/>
    <property type="project" value="UniProtKB-SubCell"/>
</dbReference>
<dbReference type="InterPro" id="IPR058624">
    <property type="entry name" value="MdtA-like_HH"/>
</dbReference>
<feature type="signal peptide" evidence="5">
    <location>
        <begin position="1"/>
        <end position="23"/>
    </location>
</feature>
<protein>
    <submittedName>
        <fullName evidence="10">RND family efflux transporter MFP subunit</fullName>
    </submittedName>
</protein>
<dbReference type="InterPro" id="IPR058627">
    <property type="entry name" value="MdtA-like_C"/>
</dbReference>
<dbReference type="Pfam" id="PF25944">
    <property type="entry name" value="Beta-barrel_RND"/>
    <property type="match status" value="1"/>
</dbReference>
<feature type="coiled-coil region" evidence="3">
    <location>
        <begin position="108"/>
        <end position="135"/>
    </location>
</feature>
<proteinExistence type="inferred from homology"/>
<dbReference type="AlphaFoldDB" id="A0A140NQV8"/>
<sequence length="406" mass="43833">MKMKIGIYATFVVAMGISGLAIAQDANNDNKPETTSSTMLPKVPVAEVIQREMTPFSEFTGYLASPKTVDLRSRVGGRINSVDVPEGQLVKKGDLLFQIDPHPFQIALLEAEGKLSQAEALAAQASRNYQRLKGLVNKGAVSRKDYDDALSTLTANNAQVKSAKAAVESAKLNLSYTQIRSPIAGRVDRAFITEGNLVTGGDTSSATRLTTIVSIDPIYAYFDIDEATFHQLAGLQSSTISNTKATLPPVTIQLPNEKSTHYLGSLNFVGNQIERTTGTVKVRAVVANKEGKLIPGAFIRAQLPTGPKKTTILIDDQAIGSNQGQNYVLVLDNNNQAEYRPVQLGALVDGLRVINEGLTAGEKVIIKGLVRPGMAVMPEYTSMEPSSTKEPHQTQHQPSDEIEENR</sequence>
<evidence type="ECO:0000313" key="10">
    <source>
        <dbReference type="EMBL" id="AFH94332.1"/>
    </source>
</evidence>
<dbReference type="NCBIfam" id="TIGR01730">
    <property type="entry name" value="RND_mfp"/>
    <property type="match status" value="1"/>
</dbReference>
<dbReference type="GO" id="GO:0046677">
    <property type="term" value="P:response to antibiotic"/>
    <property type="evidence" value="ECO:0007669"/>
    <property type="project" value="TreeGrafter"/>
</dbReference>
<dbReference type="FunFam" id="2.40.420.20:FF:000001">
    <property type="entry name" value="Efflux RND transporter periplasmic adaptor subunit"/>
    <property type="match status" value="1"/>
</dbReference>
<evidence type="ECO:0000259" key="9">
    <source>
        <dbReference type="Pfam" id="PF25967"/>
    </source>
</evidence>
<dbReference type="InterPro" id="IPR006143">
    <property type="entry name" value="RND_pump_MFP"/>
</dbReference>
<dbReference type="Pfam" id="PF25876">
    <property type="entry name" value="HH_MFP_RND"/>
    <property type="match status" value="1"/>
</dbReference>
<evidence type="ECO:0000259" key="7">
    <source>
        <dbReference type="Pfam" id="PF25917"/>
    </source>
</evidence>
<gene>
    <name evidence="10" type="ordered locus">S70_12425</name>
</gene>
<feature type="domain" description="Multidrug resistance protein MdtA-like C-terminal permuted SH3" evidence="9">
    <location>
        <begin position="312"/>
        <end position="369"/>
    </location>
</feature>
<dbReference type="EMBL" id="CP003488">
    <property type="protein sequence ID" value="AFH94332.1"/>
    <property type="molecule type" value="Genomic_DNA"/>
</dbReference>
<evidence type="ECO:0000256" key="5">
    <source>
        <dbReference type="SAM" id="SignalP"/>
    </source>
</evidence>
<feature type="region of interest" description="Disordered" evidence="4">
    <location>
        <begin position="381"/>
        <end position="406"/>
    </location>
</feature>
<dbReference type="Proteomes" id="UP000005012">
    <property type="component" value="Chromosome"/>
</dbReference>
<comment type="similarity">
    <text evidence="2">Belongs to the membrane fusion protein (MFP) (TC 8.A.1) family.</text>
</comment>
<keyword evidence="5" id="KW-0732">Signal</keyword>
<comment type="subcellular location">
    <subcellularLocation>
        <location evidence="1">Cell inner membrane</location>
        <topology evidence="1">Lipid-anchor</topology>
    </subcellularLocation>
</comment>
<dbReference type="Gene3D" id="2.40.50.100">
    <property type="match status" value="1"/>
</dbReference>
<evidence type="ECO:0000256" key="4">
    <source>
        <dbReference type="SAM" id="MobiDB-lite"/>
    </source>
</evidence>
<keyword evidence="3" id="KW-0175">Coiled coil</keyword>
<dbReference type="Pfam" id="PF25917">
    <property type="entry name" value="BSH_RND"/>
    <property type="match status" value="1"/>
</dbReference>
<dbReference type="Gene3D" id="1.10.287.470">
    <property type="entry name" value="Helix hairpin bin"/>
    <property type="match status" value="1"/>
</dbReference>
<dbReference type="RefSeq" id="WP_004915947.1">
    <property type="nucleotide sequence ID" value="NC_017731.1"/>
</dbReference>
<feature type="domain" description="Multidrug resistance protein MdtA-like alpha-helical hairpin" evidence="6">
    <location>
        <begin position="108"/>
        <end position="177"/>
    </location>
</feature>
<dbReference type="InterPro" id="IPR058626">
    <property type="entry name" value="MdtA-like_b-barrel"/>
</dbReference>
<feature type="domain" description="Multidrug resistance protein MdtA-like barrel-sandwich hybrid" evidence="7">
    <location>
        <begin position="68"/>
        <end position="206"/>
    </location>
</feature>
<evidence type="ECO:0000256" key="2">
    <source>
        <dbReference type="ARBA" id="ARBA00009477"/>
    </source>
</evidence>
<dbReference type="PANTHER" id="PTHR30158">
    <property type="entry name" value="ACRA/E-RELATED COMPONENT OF DRUG EFFLUX TRANSPORTER"/>
    <property type="match status" value="1"/>
</dbReference>
<dbReference type="SUPFAM" id="SSF111369">
    <property type="entry name" value="HlyD-like secretion proteins"/>
    <property type="match status" value="1"/>
</dbReference>
<evidence type="ECO:0000313" key="11">
    <source>
        <dbReference type="Proteomes" id="UP000005012"/>
    </source>
</evidence>
<evidence type="ECO:0000259" key="8">
    <source>
        <dbReference type="Pfam" id="PF25944"/>
    </source>
</evidence>
<dbReference type="GeneID" id="93520908"/>
<feature type="domain" description="Multidrug resistance protein MdtA-like beta-barrel" evidence="8">
    <location>
        <begin position="217"/>
        <end position="303"/>
    </location>
</feature>
<dbReference type="PATRIC" id="fig|1157951.4.peg.2503"/>
<feature type="chain" id="PRO_5007303933" evidence="5">
    <location>
        <begin position="24"/>
        <end position="406"/>
    </location>
</feature>
<dbReference type="HOGENOM" id="CLU_018816_2_1_6"/>
<evidence type="ECO:0000259" key="6">
    <source>
        <dbReference type="Pfam" id="PF25876"/>
    </source>
</evidence>
<evidence type="ECO:0000256" key="3">
    <source>
        <dbReference type="SAM" id="Coils"/>
    </source>
</evidence>
<dbReference type="InterPro" id="IPR058625">
    <property type="entry name" value="MdtA-like_BSH"/>
</dbReference>
<organism evidence="10 11">
    <name type="scientific">Providencia stuartii (strain MRSN 2154)</name>
    <dbReference type="NCBI Taxonomy" id="1157951"/>
    <lineage>
        <taxon>Bacteria</taxon>
        <taxon>Pseudomonadati</taxon>
        <taxon>Pseudomonadota</taxon>
        <taxon>Gammaproteobacteria</taxon>
        <taxon>Enterobacterales</taxon>
        <taxon>Morganellaceae</taxon>
        <taxon>Providencia</taxon>
    </lineage>
</organism>
<dbReference type="Gene3D" id="2.40.30.170">
    <property type="match status" value="1"/>
</dbReference>
<dbReference type="GO" id="GO:0022857">
    <property type="term" value="F:transmembrane transporter activity"/>
    <property type="evidence" value="ECO:0007669"/>
    <property type="project" value="InterPro"/>
</dbReference>